<accession>A0A1M5PPC1</accession>
<dbReference type="InterPro" id="IPR013096">
    <property type="entry name" value="Cupin_2"/>
</dbReference>
<evidence type="ECO:0000313" key="3">
    <source>
        <dbReference type="Proteomes" id="UP000184532"/>
    </source>
</evidence>
<dbReference type="Proteomes" id="UP000184532">
    <property type="component" value="Unassembled WGS sequence"/>
</dbReference>
<reference evidence="3" key="1">
    <citation type="submission" date="2016-11" db="EMBL/GenBank/DDBJ databases">
        <authorList>
            <person name="Varghese N."/>
            <person name="Submissions S."/>
        </authorList>
    </citation>
    <scope>NUCLEOTIDE SEQUENCE [LARGE SCALE GENOMIC DNA]</scope>
    <source>
        <strain evidence="3">DSM 22638</strain>
    </source>
</reference>
<dbReference type="InterPro" id="IPR014710">
    <property type="entry name" value="RmlC-like_jellyroll"/>
</dbReference>
<protein>
    <submittedName>
        <fullName evidence="2">Cupin domain-containing protein</fullName>
    </submittedName>
</protein>
<evidence type="ECO:0000313" key="2">
    <source>
        <dbReference type="EMBL" id="SHH03429.1"/>
    </source>
</evidence>
<proteinExistence type="predicted"/>
<sequence length="98" mass="11458">MMYTINNQIKNENFSGLKIQVLRKTDAVEVLSISLEKGTIFPEHSSPREAQLLVLEGNIDFHINKSTFQLSEQQHFNFPKEEKHWVEANENSKFLIIR</sequence>
<evidence type="ECO:0000259" key="1">
    <source>
        <dbReference type="Pfam" id="PF07883"/>
    </source>
</evidence>
<dbReference type="OrthoDB" id="1121094at2"/>
<dbReference type="SUPFAM" id="SSF51182">
    <property type="entry name" value="RmlC-like cupins"/>
    <property type="match status" value="1"/>
</dbReference>
<feature type="domain" description="Cupin type-2" evidence="1">
    <location>
        <begin position="34"/>
        <end position="92"/>
    </location>
</feature>
<name>A0A1M5PPC1_9FLAO</name>
<dbReference type="EMBL" id="FQWL01000008">
    <property type="protein sequence ID" value="SHH03429.1"/>
    <property type="molecule type" value="Genomic_DNA"/>
</dbReference>
<dbReference type="InterPro" id="IPR011051">
    <property type="entry name" value="RmlC_Cupin_sf"/>
</dbReference>
<dbReference type="STRING" id="570519.SAMN04488116_3305"/>
<gene>
    <name evidence="2" type="ORF">SAMN04488116_3305</name>
</gene>
<keyword evidence="3" id="KW-1185">Reference proteome</keyword>
<dbReference type="Gene3D" id="2.60.120.10">
    <property type="entry name" value="Jelly Rolls"/>
    <property type="match status" value="1"/>
</dbReference>
<dbReference type="AlphaFoldDB" id="A0A1M5PPC1"/>
<dbReference type="Pfam" id="PF07883">
    <property type="entry name" value="Cupin_2"/>
    <property type="match status" value="1"/>
</dbReference>
<organism evidence="2 3">
    <name type="scientific">Flagellimonas flava</name>
    <dbReference type="NCBI Taxonomy" id="570519"/>
    <lineage>
        <taxon>Bacteria</taxon>
        <taxon>Pseudomonadati</taxon>
        <taxon>Bacteroidota</taxon>
        <taxon>Flavobacteriia</taxon>
        <taxon>Flavobacteriales</taxon>
        <taxon>Flavobacteriaceae</taxon>
        <taxon>Flagellimonas</taxon>
    </lineage>
</organism>